<sequence length="141" mass="16305">MSTTHIVKYYFYKGHMPAEPNVLKKTVALAYQTARGMQLYPRAILIRSKHHNTTTIKGKTVLDPKGWHLTFCYKDARQLRRKTHTACHGYAKDAFSWDLVESTHAGRKPDSVKARNSKYSSVWPGPEELDEAPYVRYSQYL</sequence>
<reference evidence="1" key="1">
    <citation type="submission" date="2022-11" db="EMBL/GenBank/DDBJ databases">
        <authorList>
            <person name="Petersen C."/>
        </authorList>
    </citation>
    <scope>NUCLEOTIDE SEQUENCE</scope>
    <source>
        <strain evidence="1">IBT 22155</strain>
    </source>
</reference>
<dbReference type="GeneID" id="81401013"/>
<evidence type="ECO:0000313" key="2">
    <source>
        <dbReference type="Proteomes" id="UP001149079"/>
    </source>
</evidence>
<gene>
    <name evidence="1" type="ORF">N7515_001099</name>
</gene>
<accession>A0A9W9HIS1</accession>
<proteinExistence type="predicted"/>
<dbReference type="OrthoDB" id="4955540at2759"/>
<reference evidence="1" key="2">
    <citation type="journal article" date="2023" name="IMA Fungus">
        <title>Comparative genomic study of the Penicillium genus elucidates a diverse pangenome and 15 lateral gene transfer events.</title>
        <authorList>
            <person name="Petersen C."/>
            <person name="Sorensen T."/>
            <person name="Nielsen M.R."/>
            <person name="Sondergaard T.E."/>
            <person name="Sorensen J.L."/>
            <person name="Fitzpatrick D.A."/>
            <person name="Frisvad J.C."/>
            <person name="Nielsen K.L."/>
        </authorList>
    </citation>
    <scope>NUCLEOTIDE SEQUENCE</scope>
    <source>
        <strain evidence="1">IBT 22155</strain>
    </source>
</reference>
<protein>
    <submittedName>
        <fullName evidence="1">Uncharacterized protein</fullName>
    </submittedName>
</protein>
<name>A0A9W9HIS1_9EURO</name>
<dbReference type="AlphaFoldDB" id="A0A9W9HIS1"/>
<evidence type="ECO:0000313" key="1">
    <source>
        <dbReference type="EMBL" id="KAJ5146535.1"/>
    </source>
</evidence>
<organism evidence="1 2">
    <name type="scientific">Penicillium bovifimosum</name>
    <dbReference type="NCBI Taxonomy" id="126998"/>
    <lineage>
        <taxon>Eukaryota</taxon>
        <taxon>Fungi</taxon>
        <taxon>Dikarya</taxon>
        <taxon>Ascomycota</taxon>
        <taxon>Pezizomycotina</taxon>
        <taxon>Eurotiomycetes</taxon>
        <taxon>Eurotiomycetidae</taxon>
        <taxon>Eurotiales</taxon>
        <taxon>Aspergillaceae</taxon>
        <taxon>Penicillium</taxon>
    </lineage>
</organism>
<comment type="caution">
    <text evidence="1">The sequence shown here is derived from an EMBL/GenBank/DDBJ whole genome shotgun (WGS) entry which is preliminary data.</text>
</comment>
<dbReference type="RefSeq" id="XP_056527009.1">
    <property type="nucleotide sequence ID" value="XM_056661843.1"/>
</dbReference>
<keyword evidence="2" id="KW-1185">Reference proteome</keyword>
<dbReference type="Proteomes" id="UP001149079">
    <property type="component" value="Unassembled WGS sequence"/>
</dbReference>
<dbReference type="EMBL" id="JAPQKL010000001">
    <property type="protein sequence ID" value="KAJ5146535.1"/>
    <property type="molecule type" value="Genomic_DNA"/>
</dbReference>